<dbReference type="InterPro" id="IPR038729">
    <property type="entry name" value="Rad50/SbcC_AAA"/>
</dbReference>
<feature type="domain" description="ATPase AAA-type core" evidence="2">
    <location>
        <begin position="271"/>
        <end position="342"/>
    </location>
</feature>
<dbReference type="EMBL" id="JAATEO010000021">
    <property type="protein sequence ID" value="NJP34112.1"/>
    <property type="molecule type" value="Genomic_DNA"/>
</dbReference>
<dbReference type="Gene3D" id="3.40.50.300">
    <property type="entry name" value="P-loop containing nucleotide triphosphate hydrolases"/>
    <property type="match status" value="2"/>
</dbReference>
<dbReference type="Pfam" id="PF13476">
    <property type="entry name" value="AAA_23"/>
    <property type="match status" value="1"/>
</dbReference>
<dbReference type="PANTHER" id="PTHR32182">
    <property type="entry name" value="DNA REPLICATION AND REPAIR PROTEIN RECF"/>
    <property type="match status" value="1"/>
</dbReference>
<name>A0ABX0Z8H2_9ACTN</name>
<evidence type="ECO:0000313" key="4">
    <source>
        <dbReference type="EMBL" id="NJP34112.1"/>
    </source>
</evidence>
<reference evidence="4 5" key="1">
    <citation type="submission" date="2020-03" db="EMBL/GenBank/DDBJ databases">
        <title>WGS of actinomycetes isolated from Thailand.</title>
        <authorList>
            <person name="Thawai C."/>
        </authorList>
    </citation>
    <scope>NUCLEOTIDE SEQUENCE [LARGE SCALE GENOMIC DNA]</scope>
    <source>
        <strain evidence="4 5">HSS6-12</strain>
    </source>
</reference>
<proteinExistence type="predicted"/>
<organism evidence="4 5">
    <name type="scientific">Micromonospora thermarum</name>
    <dbReference type="NCBI Taxonomy" id="2720024"/>
    <lineage>
        <taxon>Bacteria</taxon>
        <taxon>Bacillati</taxon>
        <taxon>Actinomycetota</taxon>
        <taxon>Actinomycetes</taxon>
        <taxon>Micromonosporales</taxon>
        <taxon>Micromonosporaceae</taxon>
        <taxon>Micromonospora</taxon>
    </lineage>
</organism>
<evidence type="ECO:0000259" key="2">
    <source>
        <dbReference type="Pfam" id="PF13304"/>
    </source>
</evidence>
<sequence length="404" mass="44025">MGKFSINRLKLRHYRSIAGCDINLGPLTLLVGPNGAGKSNVLDSLRLVAQALNENLDNALRERGGISEVRRRSRGHPTHFGVSMEFTAAGLRGTFGFQVGAVSGGDFRVSREECRVWWPESDEVIDPGGLRALLYSEKFYEVREGKVVSSSEPLLPKVSEDRLYLVAVSGIEAFRFVYEGLSSINVYNLNPDAMRHLQKPEAGDLLRRDGSNIASVIERLRRDYPDAKAKIEEYLSRVVEGVVGVERRGLGSWETIEFRQRVAGDVAPWTFQASSMSDGTLRALGVLTALLGGAPGRPSPVGVEEPEAALHPAAAGLLLDALRDASESRQVIVTTHSPDLLDSSTISPDEILAVRSIEGNTVIGRVDAAGQKALRESLFTPGELLRVDQLAPEKNDSGQLELFR</sequence>
<keyword evidence="1" id="KW-0742">SOS response</keyword>
<gene>
    <name evidence="4" type="ORF">HCJ94_19510</name>
</gene>
<dbReference type="PANTHER" id="PTHR32182:SF22">
    <property type="entry name" value="ATP-DEPENDENT ENDONUCLEASE, OLD FAMILY-RELATED"/>
    <property type="match status" value="1"/>
</dbReference>
<protein>
    <submittedName>
        <fullName evidence="4">AAA family ATPase</fullName>
    </submittedName>
</protein>
<accession>A0ABX0Z8H2</accession>
<evidence type="ECO:0000256" key="1">
    <source>
        <dbReference type="ARBA" id="ARBA00023236"/>
    </source>
</evidence>
<dbReference type="SUPFAM" id="SSF52540">
    <property type="entry name" value="P-loop containing nucleoside triphosphate hydrolases"/>
    <property type="match status" value="1"/>
</dbReference>
<keyword evidence="1" id="KW-0227">DNA damage</keyword>
<evidence type="ECO:0000313" key="5">
    <source>
        <dbReference type="Proteomes" id="UP000783871"/>
    </source>
</evidence>
<dbReference type="InterPro" id="IPR003959">
    <property type="entry name" value="ATPase_AAA_core"/>
</dbReference>
<keyword evidence="5" id="KW-1185">Reference proteome</keyword>
<dbReference type="Proteomes" id="UP000783871">
    <property type="component" value="Unassembled WGS sequence"/>
</dbReference>
<dbReference type="InterPro" id="IPR014555">
    <property type="entry name" value="RecF-like"/>
</dbReference>
<feature type="domain" description="Rad50/SbcC-type AAA" evidence="3">
    <location>
        <begin position="8"/>
        <end position="89"/>
    </location>
</feature>
<comment type="caution">
    <text evidence="4">The sequence shown here is derived from an EMBL/GenBank/DDBJ whole genome shotgun (WGS) entry which is preliminary data.</text>
</comment>
<dbReference type="PIRSF" id="PIRSF029347">
    <property type="entry name" value="RecF"/>
    <property type="match status" value="1"/>
</dbReference>
<dbReference type="Pfam" id="PF13304">
    <property type="entry name" value="AAA_21"/>
    <property type="match status" value="1"/>
</dbReference>
<evidence type="ECO:0000259" key="3">
    <source>
        <dbReference type="Pfam" id="PF13476"/>
    </source>
</evidence>
<dbReference type="InterPro" id="IPR027417">
    <property type="entry name" value="P-loop_NTPase"/>
</dbReference>